<proteinExistence type="predicted"/>
<reference evidence="1" key="1">
    <citation type="submission" date="2023-02" db="EMBL/GenBank/DDBJ databases">
        <title>Colletotrichum kahawae CIFC_Que2 genome sequencing and assembly.</title>
        <authorList>
            <person name="Baroncelli R."/>
        </authorList>
    </citation>
    <scope>NUCLEOTIDE SEQUENCE</scope>
    <source>
        <strain evidence="1">CIFC_Que2</strain>
    </source>
</reference>
<gene>
    <name evidence="1" type="ORF">CKAH01_12160</name>
</gene>
<dbReference type="Proteomes" id="UP001281614">
    <property type="component" value="Unassembled WGS sequence"/>
</dbReference>
<protein>
    <submittedName>
        <fullName evidence="1">Uncharacterized protein</fullName>
    </submittedName>
</protein>
<accession>A0AAE0DBH1</accession>
<sequence length="73" mass="8071">MVIDFTNDGVSNTVTNVKNVVEWCKQDINSHMGSGCDKLEVIPGFSDLYGNAWGSPKTQDVFTGRVVMIYKGR</sequence>
<evidence type="ECO:0000313" key="1">
    <source>
        <dbReference type="EMBL" id="KAK2777194.1"/>
    </source>
</evidence>
<comment type="caution">
    <text evidence="1">The sequence shown here is derived from an EMBL/GenBank/DDBJ whole genome shotgun (WGS) entry which is preliminary data.</text>
</comment>
<dbReference type="EMBL" id="VYYT01000021">
    <property type="protein sequence ID" value="KAK2777194.1"/>
    <property type="molecule type" value="Genomic_DNA"/>
</dbReference>
<name>A0AAE0DBH1_COLKA</name>
<organism evidence="1 2">
    <name type="scientific">Colletotrichum kahawae</name>
    <name type="common">Coffee berry disease fungus</name>
    <dbReference type="NCBI Taxonomy" id="34407"/>
    <lineage>
        <taxon>Eukaryota</taxon>
        <taxon>Fungi</taxon>
        <taxon>Dikarya</taxon>
        <taxon>Ascomycota</taxon>
        <taxon>Pezizomycotina</taxon>
        <taxon>Sordariomycetes</taxon>
        <taxon>Hypocreomycetidae</taxon>
        <taxon>Glomerellales</taxon>
        <taxon>Glomerellaceae</taxon>
        <taxon>Colletotrichum</taxon>
        <taxon>Colletotrichum gloeosporioides species complex</taxon>
    </lineage>
</organism>
<evidence type="ECO:0000313" key="2">
    <source>
        <dbReference type="Proteomes" id="UP001281614"/>
    </source>
</evidence>
<dbReference type="AlphaFoldDB" id="A0AAE0DBH1"/>
<keyword evidence="2" id="KW-1185">Reference proteome</keyword>